<dbReference type="EMBL" id="CP060633">
    <property type="protein sequence ID" value="QNM02191.1"/>
    <property type="molecule type" value="Genomic_DNA"/>
</dbReference>
<organism evidence="8 9">
    <name type="scientific">Simiaoa sunii</name>
    <dbReference type="NCBI Taxonomy" id="2763672"/>
    <lineage>
        <taxon>Bacteria</taxon>
        <taxon>Bacillati</taxon>
        <taxon>Bacillota</taxon>
        <taxon>Clostridia</taxon>
        <taxon>Lachnospirales</taxon>
        <taxon>Lachnospiraceae</taxon>
        <taxon>Simiaoa</taxon>
    </lineage>
</organism>
<keyword evidence="3" id="KW-0408">Iron</keyword>
<name>A0A7G9FUF9_9FIRM</name>
<dbReference type="GO" id="GO:0003824">
    <property type="term" value="F:catalytic activity"/>
    <property type="evidence" value="ECO:0007669"/>
    <property type="project" value="InterPro"/>
</dbReference>
<evidence type="ECO:0000256" key="2">
    <source>
        <dbReference type="ARBA" id="ARBA00022723"/>
    </source>
</evidence>
<accession>A0A7G9FUF9</accession>
<dbReference type="KEGG" id="ssun:H9Q77_14120"/>
<keyword evidence="5" id="KW-0067">ATP-binding</keyword>
<feature type="domain" description="ATP-grasp" evidence="6">
    <location>
        <begin position="102"/>
        <end position="298"/>
    </location>
</feature>
<keyword evidence="4" id="KW-0411">Iron-sulfur</keyword>
<proteinExistence type="predicted"/>
<reference evidence="8 9" key="1">
    <citation type="submission" date="2020-08" db="EMBL/GenBank/DDBJ databases">
        <authorList>
            <person name="Liu C."/>
            <person name="Sun Q."/>
        </authorList>
    </citation>
    <scope>NUCLEOTIDE SEQUENCE [LARGE SCALE GENOMIC DNA]</scope>
    <source>
        <strain evidence="8 9">NSJ-8</strain>
    </source>
</reference>
<dbReference type="Gene3D" id="3.20.20.70">
    <property type="entry name" value="Aldolase class I"/>
    <property type="match status" value="1"/>
</dbReference>
<protein>
    <submittedName>
        <fullName evidence="8">ATP-grasp domain-containing protein</fullName>
    </submittedName>
</protein>
<feature type="domain" description="Radical SAM core" evidence="7">
    <location>
        <begin position="500"/>
        <end position="736"/>
    </location>
</feature>
<evidence type="ECO:0000256" key="1">
    <source>
        <dbReference type="ARBA" id="ARBA00022691"/>
    </source>
</evidence>
<dbReference type="InterPro" id="IPR013785">
    <property type="entry name" value="Aldolase_TIM"/>
</dbReference>
<keyword evidence="5" id="KW-0547">Nucleotide-binding</keyword>
<gene>
    <name evidence="8" type="ORF">H9Q77_14120</name>
</gene>
<keyword evidence="2" id="KW-0479">Metal-binding</keyword>
<dbReference type="InterPro" id="IPR003806">
    <property type="entry name" value="ATP-grasp_PylC-type"/>
</dbReference>
<sequence>MSYYVWVGPRDVDCFSDTLFSEKICYYSDSNPQEIRKENIYGDTFNKFISNKMTEILSIHPCAQFIFYNPKIAYSINHSLQQHILCLNDKNLLDMLSDKIYTRYWLNRYVPVLPSTIVDSPNLLLDELETNFMVSEQYIAQKNKSSGGFGTFIISKTNHMIEDIRNNYKELFIVSPYIKNGFSVNINAVIGSECTIFFPPSIQITEVNAQRILFHGSDYVTAQKLSSEILKKLNSYTSIILNHIKKMGYLGIIGLDFLVTETEIYFLEINPRYQASSFLINIALKEYNFPSLSQLNLSAFSNIKILNESIKNICINYSFYKYIFTEGMKHPDYVRKKVNKYSSIYQIITDGWTYSTAAENDAYCYSMIFKTNICSISPDFQCNVYSNISGEENYLHRNMNTDIGLKIALLNQGCNISEEASNYLKTKGVIKKAVFSAIDFRTDNGLPLNVPINLKFTELSPFSIQICNSELSLFYYNNNISKITIELEPDWSDKVTKSGIPYNRIAYLSTDRIRLKHESICTFKSHGKGCFFCNLPAKQLNLSMEDFDEVLDYLMFKPTFRHILIGGGSGEPIAESENIIILARKIRERNKTIPIYLMSLPPANPQILYQYKEAGIDEVAFNIEIWDRNLAEKLMPGKGTIPLKQYIDTLKVSTSLWGKTGNVRSALIVGLNSQKTLLEAIQYLCQLGVQPMLSVFRPMIGTKLENTVSPSNQTLLSIYNKATDICSDYNLELGPTCKECRNNMLAL</sequence>
<dbReference type="PROSITE" id="PS51918">
    <property type="entry name" value="RADICAL_SAM"/>
    <property type="match status" value="1"/>
</dbReference>
<keyword evidence="9" id="KW-1185">Reference proteome</keyword>
<dbReference type="InterPro" id="IPR007197">
    <property type="entry name" value="rSAM"/>
</dbReference>
<dbReference type="Proteomes" id="UP000515981">
    <property type="component" value="Chromosome"/>
</dbReference>
<dbReference type="SUPFAM" id="SSF56059">
    <property type="entry name" value="Glutathione synthetase ATP-binding domain-like"/>
    <property type="match status" value="1"/>
</dbReference>
<evidence type="ECO:0000256" key="3">
    <source>
        <dbReference type="ARBA" id="ARBA00023004"/>
    </source>
</evidence>
<evidence type="ECO:0000256" key="4">
    <source>
        <dbReference type="ARBA" id="ARBA00023014"/>
    </source>
</evidence>
<evidence type="ECO:0000256" key="5">
    <source>
        <dbReference type="PROSITE-ProRule" id="PRU00409"/>
    </source>
</evidence>
<evidence type="ECO:0000313" key="9">
    <source>
        <dbReference type="Proteomes" id="UP000515981"/>
    </source>
</evidence>
<dbReference type="PROSITE" id="PS50975">
    <property type="entry name" value="ATP_GRASP"/>
    <property type="match status" value="1"/>
</dbReference>
<dbReference type="InterPro" id="IPR058240">
    <property type="entry name" value="rSAM_sf"/>
</dbReference>
<dbReference type="Pfam" id="PF02655">
    <property type="entry name" value="ATP-grasp_3"/>
    <property type="match status" value="1"/>
</dbReference>
<dbReference type="SUPFAM" id="SSF102114">
    <property type="entry name" value="Radical SAM enzymes"/>
    <property type="match status" value="1"/>
</dbReference>
<evidence type="ECO:0000259" key="6">
    <source>
        <dbReference type="PROSITE" id="PS50975"/>
    </source>
</evidence>
<dbReference type="RefSeq" id="WP_249325960.1">
    <property type="nucleotide sequence ID" value="NZ_CP060633.1"/>
</dbReference>
<dbReference type="GO" id="GO:0005524">
    <property type="term" value="F:ATP binding"/>
    <property type="evidence" value="ECO:0007669"/>
    <property type="project" value="UniProtKB-UniRule"/>
</dbReference>
<dbReference type="Pfam" id="PF04055">
    <property type="entry name" value="Radical_SAM"/>
    <property type="match status" value="1"/>
</dbReference>
<dbReference type="NCBIfam" id="NF045502">
    <property type="entry name" value="variant_rSAM"/>
    <property type="match status" value="1"/>
</dbReference>
<dbReference type="InterPro" id="IPR011761">
    <property type="entry name" value="ATP-grasp"/>
</dbReference>
<dbReference type="GO" id="GO:0051536">
    <property type="term" value="F:iron-sulfur cluster binding"/>
    <property type="evidence" value="ECO:0007669"/>
    <property type="project" value="UniProtKB-KW"/>
</dbReference>
<evidence type="ECO:0000313" key="8">
    <source>
        <dbReference type="EMBL" id="QNM02191.1"/>
    </source>
</evidence>
<dbReference type="AlphaFoldDB" id="A0A7G9FUF9"/>
<dbReference type="Gene3D" id="3.30.470.20">
    <property type="entry name" value="ATP-grasp fold, B domain"/>
    <property type="match status" value="1"/>
</dbReference>
<dbReference type="GO" id="GO:0046872">
    <property type="term" value="F:metal ion binding"/>
    <property type="evidence" value="ECO:0007669"/>
    <property type="project" value="UniProtKB-KW"/>
</dbReference>
<keyword evidence="1" id="KW-0949">S-adenosyl-L-methionine</keyword>
<evidence type="ECO:0000259" key="7">
    <source>
        <dbReference type="PROSITE" id="PS51918"/>
    </source>
</evidence>